<comment type="caution">
    <text evidence="2">The sequence shown here is derived from an EMBL/GenBank/DDBJ whole genome shotgun (WGS) entry which is preliminary data.</text>
</comment>
<keyword evidence="1" id="KW-0812">Transmembrane</keyword>
<evidence type="ECO:0000313" key="2">
    <source>
        <dbReference type="EMBL" id="OGG32330.1"/>
    </source>
</evidence>
<dbReference type="EMBL" id="MFKA01000017">
    <property type="protein sequence ID" value="OGG32330.1"/>
    <property type="molecule type" value="Genomic_DNA"/>
</dbReference>
<protein>
    <submittedName>
        <fullName evidence="2">Uncharacterized protein</fullName>
    </submittedName>
</protein>
<evidence type="ECO:0000313" key="3">
    <source>
        <dbReference type="Proteomes" id="UP000179209"/>
    </source>
</evidence>
<feature type="transmembrane region" description="Helical" evidence="1">
    <location>
        <begin position="96"/>
        <end position="116"/>
    </location>
</feature>
<proteinExistence type="predicted"/>
<dbReference type="Proteomes" id="UP000179209">
    <property type="component" value="Unassembled WGS sequence"/>
</dbReference>
<accession>A0A1F6B5Z2</accession>
<keyword evidence="1" id="KW-0472">Membrane</keyword>
<gene>
    <name evidence="2" type="ORF">A3I51_02090</name>
</gene>
<sequence length="136" mass="15256">MTRDHGITFSPEQRGFIGAIAKHESLYNYVQGQMKNMGIDLDNMGNPQKWAQQFVNRVVERVTTDKEQANPELMILKRKGVLGMIKFKEEMMINLAYGKYAGYGAIIMALFLPNILKGLSSEEENAIAEGGGREGR</sequence>
<reference evidence="2 3" key="1">
    <citation type="journal article" date="2016" name="Nat. Commun.">
        <title>Thousands of microbial genomes shed light on interconnected biogeochemical processes in an aquifer system.</title>
        <authorList>
            <person name="Anantharaman K."/>
            <person name="Brown C.T."/>
            <person name="Hug L.A."/>
            <person name="Sharon I."/>
            <person name="Castelle C.J."/>
            <person name="Probst A.J."/>
            <person name="Thomas B.C."/>
            <person name="Singh A."/>
            <person name="Wilkins M.J."/>
            <person name="Karaoz U."/>
            <person name="Brodie E.L."/>
            <person name="Williams K.H."/>
            <person name="Hubbard S.S."/>
            <person name="Banfield J.F."/>
        </authorList>
    </citation>
    <scope>NUCLEOTIDE SEQUENCE [LARGE SCALE GENOMIC DNA]</scope>
</reference>
<keyword evidence="1" id="KW-1133">Transmembrane helix</keyword>
<dbReference type="AlphaFoldDB" id="A0A1F6B5Z2"/>
<evidence type="ECO:0000256" key="1">
    <source>
        <dbReference type="SAM" id="Phobius"/>
    </source>
</evidence>
<name>A0A1F6B5Z2_9BACT</name>
<organism evidence="2 3">
    <name type="scientific">Candidatus Gottesmanbacteria bacterium RIFCSPLOWO2_02_FULL_38_8</name>
    <dbReference type="NCBI Taxonomy" id="1798397"/>
    <lineage>
        <taxon>Bacteria</taxon>
        <taxon>Candidatus Gottesmaniibacteriota</taxon>
    </lineage>
</organism>